<evidence type="ECO:0000256" key="1">
    <source>
        <dbReference type="RuleBase" id="RU365099"/>
    </source>
</evidence>
<evidence type="ECO:0000313" key="2">
    <source>
        <dbReference type="EMBL" id="KAK7472892.1"/>
    </source>
</evidence>
<dbReference type="PANTHER" id="PTHR28055:SF1">
    <property type="entry name" value="ALTERED INHERITANCE OF MITOCHONDRIA PROTEIN 41, MITOCHONDRIAL"/>
    <property type="match status" value="1"/>
</dbReference>
<keyword evidence="1" id="KW-0496">Mitochondrion</keyword>
<comment type="caution">
    <text evidence="2">The sequence shown here is derived from an EMBL/GenBank/DDBJ whole genome shotgun (WGS) entry which is preliminary data.</text>
</comment>
<dbReference type="InterPro" id="IPR003789">
    <property type="entry name" value="Asn/Gln_tRNA_amidoTrase-B-like"/>
</dbReference>
<comment type="subcellular location">
    <subcellularLocation>
        <location evidence="1">Mitochondrion</location>
    </subcellularLocation>
</comment>
<dbReference type="InterPro" id="IPR019004">
    <property type="entry name" value="YqeY/Aim41"/>
</dbReference>
<dbReference type="Proteomes" id="UP001498398">
    <property type="component" value="Unassembled WGS sequence"/>
</dbReference>
<evidence type="ECO:0000313" key="3">
    <source>
        <dbReference type="Proteomes" id="UP001498398"/>
    </source>
</evidence>
<dbReference type="Gene3D" id="1.10.1510.10">
    <property type="entry name" value="Uncharacterised protein YqeY/AIM41 PF09424, N-terminal domain"/>
    <property type="match status" value="1"/>
</dbReference>
<comment type="similarity">
    <text evidence="1">Belongs to the AIM41 family.</text>
</comment>
<dbReference type="Pfam" id="PF09424">
    <property type="entry name" value="YqeY"/>
    <property type="match status" value="1"/>
</dbReference>
<dbReference type="InterPro" id="IPR042184">
    <property type="entry name" value="YqeY/Aim41_N"/>
</dbReference>
<protein>
    <recommendedName>
        <fullName evidence="1">Altered inheritance of mitochondria protein 41</fullName>
    </recommendedName>
</protein>
<name>A0ABR1K9L0_9AGAR</name>
<dbReference type="PANTHER" id="PTHR28055">
    <property type="entry name" value="ALTERED INHERITANCE OF MITOCHONDRIA PROTEIN 41, MITOCHONDRIAL"/>
    <property type="match status" value="1"/>
</dbReference>
<organism evidence="2 3">
    <name type="scientific">Marasmiellus scandens</name>
    <dbReference type="NCBI Taxonomy" id="2682957"/>
    <lineage>
        <taxon>Eukaryota</taxon>
        <taxon>Fungi</taxon>
        <taxon>Dikarya</taxon>
        <taxon>Basidiomycota</taxon>
        <taxon>Agaricomycotina</taxon>
        <taxon>Agaricomycetes</taxon>
        <taxon>Agaricomycetidae</taxon>
        <taxon>Agaricales</taxon>
        <taxon>Marasmiineae</taxon>
        <taxon>Omphalotaceae</taxon>
        <taxon>Marasmiellus</taxon>
    </lineage>
</organism>
<sequence length="171" mass="19115">MFRTITLQFSRRRLFSTAAPEIRDVLSARVKDAMKAKNSFASTTLRSILAEINSADKVADSKISSSAIVTILRKASARRQDAAAQFKEASRPDLAEKELREAELLSEFLPPLLSETDIDIKIRESITALGIIPPTNDRKALGQLFKHLYAHVDRSSVDTDLVKRRVETALY</sequence>
<gene>
    <name evidence="1" type="primary">AIM41</name>
    <name evidence="2" type="ORF">VKT23_001000</name>
</gene>
<proteinExistence type="inferred from homology"/>
<keyword evidence="3" id="KW-1185">Reference proteome</keyword>
<accession>A0ABR1K9L0</accession>
<reference evidence="2 3" key="1">
    <citation type="submission" date="2024-01" db="EMBL/GenBank/DDBJ databases">
        <title>A draft genome for the cacao thread blight pathogen Marasmiellus scandens.</title>
        <authorList>
            <person name="Baruah I.K."/>
            <person name="Leung J."/>
            <person name="Bukari Y."/>
            <person name="Amoako-Attah I."/>
            <person name="Meinhardt L.W."/>
            <person name="Bailey B.A."/>
            <person name="Cohen S.P."/>
        </authorList>
    </citation>
    <scope>NUCLEOTIDE SEQUENCE [LARGE SCALE GENOMIC DNA]</scope>
    <source>
        <strain evidence="2 3">GH-19</strain>
    </source>
</reference>
<dbReference type="SUPFAM" id="SSF89095">
    <property type="entry name" value="GatB/YqeY motif"/>
    <property type="match status" value="1"/>
</dbReference>
<dbReference type="EMBL" id="JBANRG010000001">
    <property type="protein sequence ID" value="KAK7472892.1"/>
    <property type="molecule type" value="Genomic_DNA"/>
</dbReference>